<accession>A0A841M430</accession>
<dbReference type="AlphaFoldDB" id="A0A841M430"/>
<dbReference type="RefSeq" id="WP_184224756.1">
    <property type="nucleotide sequence ID" value="NZ_JACIIU010000037.1"/>
</dbReference>
<comment type="caution">
    <text evidence="1">The sequence shown here is derived from an EMBL/GenBank/DDBJ whole genome shotgun (WGS) entry which is preliminary data.</text>
</comment>
<dbReference type="EMBL" id="JACIIU010000037">
    <property type="protein sequence ID" value="MBB6262529.1"/>
    <property type="molecule type" value="Genomic_DNA"/>
</dbReference>
<dbReference type="Proteomes" id="UP000555393">
    <property type="component" value="Unassembled WGS sequence"/>
</dbReference>
<reference evidence="1 2" key="1">
    <citation type="submission" date="2020-08" db="EMBL/GenBank/DDBJ databases">
        <title>Genomic Encyclopedia of Type Strains, Phase IV (KMG-IV): sequencing the most valuable type-strain genomes for metagenomic binning, comparative biology and taxonomic classification.</title>
        <authorList>
            <person name="Goeker M."/>
        </authorList>
    </citation>
    <scope>NUCLEOTIDE SEQUENCE [LARGE SCALE GENOMIC DNA]</scope>
    <source>
        <strain evidence="1 2">DSM 22336</strain>
    </source>
</reference>
<name>A0A841M430_9HYPH</name>
<sequence>MIENLTCHKYLEEKLNQIGLIDKEWLERAEAAEAKLAQINAQVPVGFVTLNDLVSLNHGFSTTGTVSPVQAGLLSQPLYAAPASDSLKAENERLREALKVQRKAATDYCWQRYKNRPPMELNYPAVFTSHEWQKIGEFMDEAVSALNVGASPLAPEGGRE</sequence>
<proteinExistence type="predicted"/>
<organism evidence="1 2">
    <name type="scientific">Paenochrobactrum gallinarii</name>
    <dbReference type="NCBI Taxonomy" id="643673"/>
    <lineage>
        <taxon>Bacteria</taxon>
        <taxon>Pseudomonadati</taxon>
        <taxon>Pseudomonadota</taxon>
        <taxon>Alphaproteobacteria</taxon>
        <taxon>Hyphomicrobiales</taxon>
        <taxon>Brucellaceae</taxon>
        <taxon>Paenochrobactrum</taxon>
    </lineage>
</organism>
<evidence type="ECO:0000313" key="2">
    <source>
        <dbReference type="Proteomes" id="UP000555393"/>
    </source>
</evidence>
<protein>
    <submittedName>
        <fullName evidence="1">Uncharacterized protein</fullName>
    </submittedName>
</protein>
<gene>
    <name evidence="1" type="ORF">FHS77_003105</name>
</gene>
<keyword evidence="2" id="KW-1185">Reference proteome</keyword>
<evidence type="ECO:0000313" key="1">
    <source>
        <dbReference type="EMBL" id="MBB6262529.1"/>
    </source>
</evidence>